<dbReference type="OrthoDB" id="427456at2759"/>
<keyword evidence="5" id="KW-0851">Voltage-gated channel</keyword>
<organism evidence="12 13">
    <name type="scientific">Owenia fusiformis</name>
    <name type="common">Polychaete worm</name>
    <dbReference type="NCBI Taxonomy" id="6347"/>
    <lineage>
        <taxon>Eukaryota</taxon>
        <taxon>Metazoa</taxon>
        <taxon>Spiralia</taxon>
        <taxon>Lophotrochozoa</taxon>
        <taxon>Annelida</taxon>
        <taxon>Polychaeta</taxon>
        <taxon>Sedentaria</taxon>
        <taxon>Canalipalpata</taxon>
        <taxon>Sabellida</taxon>
        <taxon>Oweniida</taxon>
        <taxon>Oweniidae</taxon>
        <taxon>Owenia</taxon>
    </lineage>
</organism>
<evidence type="ECO:0000256" key="7">
    <source>
        <dbReference type="ARBA" id="ARBA00023065"/>
    </source>
</evidence>
<dbReference type="Gene3D" id="1.20.120.350">
    <property type="entry name" value="Voltage-gated potassium channels. Chain C"/>
    <property type="match status" value="1"/>
</dbReference>
<evidence type="ECO:0000256" key="1">
    <source>
        <dbReference type="ARBA" id="ARBA00004651"/>
    </source>
</evidence>
<dbReference type="GO" id="GO:0034702">
    <property type="term" value="C:monoatomic ion channel complex"/>
    <property type="evidence" value="ECO:0007669"/>
    <property type="project" value="UniProtKB-KW"/>
</dbReference>
<evidence type="ECO:0000256" key="11">
    <source>
        <dbReference type="SAM" id="Phobius"/>
    </source>
</evidence>
<dbReference type="PANTHER" id="PTHR46480:SF1">
    <property type="entry name" value="VOLTAGE-GATED HYDROGEN CHANNEL 1"/>
    <property type="match status" value="1"/>
</dbReference>
<dbReference type="GO" id="GO:0030171">
    <property type="term" value="F:voltage-gated proton channel activity"/>
    <property type="evidence" value="ECO:0007669"/>
    <property type="project" value="InterPro"/>
</dbReference>
<keyword evidence="8 11" id="KW-0472">Membrane</keyword>
<evidence type="ECO:0000256" key="10">
    <source>
        <dbReference type="SAM" id="MobiDB-lite"/>
    </source>
</evidence>
<dbReference type="PANTHER" id="PTHR46480">
    <property type="entry name" value="F20B24.22"/>
    <property type="match status" value="1"/>
</dbReference>
<keyword evidence="7" id="KW-0406">Ion transport</keyword>
<feature type="transmembrane region" description="Helical" evidence="11">
    <location>
        <begin position="21"/>
        <end position="46"/>
    </location>
</feature>
<evidence type="ECO:0000256" key="2">
    <source>
        <dbReference type="ARBA" id="ARBA00022448"/>
    </source>
</evidence>
<sequence length="491" mass="55265">MGTSRNITRKQSKFQRFRDRLGHILHTHPALIVVCCLAICDVSFVVGQLICDLLIIREKLDQTDIGTQSLTVALKQRYSDDFVCYHGTSLNDLIDHVTGTTDHHLMRRALANSNQQLQKTNVSSSINTDNEHQDTNASSSENQGNYNKLQLEDGRADMNDILQLIDDGNVGNASALCGNNTDHHGDHSHDLLHELTHAFHLGSLTVLSIMVFEKILRLFAFGKYFFHSKLEVFDAFVVFTSWLLDIILIEGVWANSEVQAALLLVLLLPWRVIRIVNCFIMVFKEKYKIEIKMLASGKKQAEKKTVSIARQVLRYKSEIKALRGVCRKHGVDEETVGACHVKATKSLRRPKSSASNALLASSRIFLAAPLGQDPKSVEDLQGYESDGESVSNYESNDNTRGRSTSMDSVTLNIYAQTNNDSFASLKGLDLTYVINQHPGYREDYNNGRRDSFDGAIFWVDPEVPNTQENDRNYTNNNFLKNGGMYRDICNI</sequence>
<comment type="caution">
    <text evidence="12">The sequence shown here is derived from an EMBL/GenBank/DDBJ whole genome shotgun (WGS) entry which is preliminary data.</text>
</comment>
<comment type="subcellular location">
    <subcellularLocation>
        <location evidence="1">Cell membrane</location>
        <topology evidence="1">Multi-pass membrane protein</topology>
    </subcellularLocation>
</comment>
<keyword evidence="2" id="KW-0813">Transport</keyword>
<reference evidence="12" key="1">
    <citation type="submission" date="2022-03" db="EMBL/GenBank/DDBJ databases">
        <authorList>
            <person name="Martin C."/>
        </authorList>
    </citation>
    <scope>NUCLEOTIDE SEQUENCE</scope>
</reference>
<dbReference type="InterPro" id="IPR027359">
    <property type="entry name" value="Volt_channel_dom_sf"/>
</dbReference>
<evidence type="ECO:0000313" key="13">
    <source>
        <dbReference type="Proteomes" id="UP000749559"/>
    </source>
</evidence>
<dbReference type="AlphaFoldDB" id="A0A8S4NHM5"/>
<evidence type="ECO:0000256" key="9">
    <source>
        <dbReference type="ARBA" id="ARBA00023303"/>
    </source>
</evidence>
<dbReference type="EMBL" id="CAIIXF020000004">
    <property type="protein sequence ID" value="CAH1780943.1"/>
    <property type="molecule type" value="Genomic_DNA"/>
</dbReference>
<keyword evidence="6 11" id="KW-1133">Transmembrane helix</keyword>
<gene>
    <name evidence="12" type="ORF">OFUS_LOCUS7576</name>
</gene>
<feature type="compositionally biased region" description="Polar residues" evidence="10">
    <location>
        <begin position="135"/>
        <end position="145"/>
    </location>
</feature>
<evidence type="ECO:0000256" key="4">
    <source>
        <dbReference type="ARBA" id="ARBA00022692"/>
    </source>
</evidence>
<feature type="compositionally biased region" description="Polar residues" evidence="10">
    <location>
        <begin position="119"/>
        <end position="128"/>
    </location>
</feature>
<evidence type="ECO:0000256" key="5">
    <source>
        <dbReference type="ARBA" id="ARBA00022882"/>
    </source>
</evidence>
<dbReference type="Proteomes" id="UP000749559">
    <property type="component" value="Unassembled WGS sequence"/>
</dbReference>
<dbReference type="InterPro" id="IPR031846">
    <property type="entry name" value="Hvcn1"/>
</dbReference>
<dbReference type="GO" id="GO:0005886">
    <property type="term" value="C:plasma membrane"/>
    <property type="evidence" value="ECO:0007669"/>
    <property type="project" value="UniProtKB-SubCell"/>
</dbReference>
<evidence type="ECO:0000256" key="8">
    <source>
        <dbReference type="ARBA" id="ARBA00023136"/>
    </source>
</evidence>
<name>A0A8S4NHM5_OWEFU</name>
<evidence type="ECO:0000313" key="12">
    <source>
        <dbReference type="EMBL" id="CAH1780943.1"/>
    </source>
</evidence>
<feature type="transmembrane region" description="Helical" evidence="11">
    <location>
        <begin position="232"/>
        <end position="254"/>
    </location>
</feature>
<keyword evidence="13" id="KW-1185">Reference proteome</keyword>
<evidence type="ECO:0000256" key="3">
    <source>
        <dbReference type="ARBA" id="ARBA00022475"/>
    </source>
</evidence>
<feature type="transmembrane region" description="Helical" evidence="11">
    <location>
        <begin position="260"/>
        <end position="283"/>
    </location>
</feature>
<feature type="region of interest" description="Disordered" evidence="10">
    <location>
        <begin position="119"/>
        <end position="145"/>
    </location>
</feature>
<evidence type="ECO:0000256" key="6">
    <source>
        <dbReference type="ARBA" id="ARBA00022989"/>
    </source>
</evidence>
<keyword evidence="4 11" id="KW-0812">Transmembrane</keyword>
<feature type="region of interest" description="Disordered" evidence="10">
    <location>
        <begin position="376"/>
        <end position="404"/>
    </location>
</feature>
<evidence type="ECO:0008006" key="14">
    <source>
        <dbReference type="Google" id="ProtNLM"/>
    </source>
</evidence>
<feature type="compositionally biased region" description="Polar residues" evidence="10">
    <location>
        <begin position="388"/>
        <end position="404"/>
    </location>
</feature>
<protein>
    <recommendedName>
        <fullName evidence="14">Voltage-gated hydrogen channel 1</fullName>
    </recommendedName>
</protein>
<proteinExistence type="predicted"/>
<accession>A0A8S4NHM5</accession>
<keyword evidence="9" id="KW-0407">Ion channel</keyword>
<keyword evidence="3" id="KW-1003">Cell membrane</keyword>